<dbReference type="PANTHER" id="PTHR43679">
    <property type="entry name" value="OCTANOYLTRANSFERASE LIPM-RELATED"/>
    <property type="match status" value="1"/>
</dbReference>
<name>A0A6J6H3Y7_9ZZZZ</name>
<evidence type="ECO:0000313" key="2">
    <source>
        <dbReference type="EMBL" id="CAB4606024.1"/>
    </source>
</evidence>
<dbReference type="Pfam" id="PF21948">
    <property type="entry name" value="LplA-B_cat"/>
    <property type="match status" value="1"/>
</dbReference>
<dbReference type="EMBL" id="CAEZUP010000025">
    <property type="protein sequence ID" value="CAB4606024.1"/>
    <property type="molecule type" value="Genomic_DNA"/>
</dbReference>
<dbReference type="InterPro" id="IPR050664">
    <property type="entry name" value="Octanoyltrans_LipM/LipL"/>
</dbReference>
<dbReference type="PANTHER" id="PTHR43679:SF2">
    <property type="entry name" value="OCTANOYL-[GCVH]:PROTEIN N-OCTANOYLTRANSFERASE"/>
    <property type="match status" value="1"/>
</dbReference>
<dbReference type="SUPFAM" id="SSF55681">
    <property type="entry name" value="Class II aaRS and biotin synthetases"/>
    <property type="match status" value="1"/>
</dbReference>
<evidence type="ECO:0000259" key="1">
    <source>
        <dbReference type="PROSITE" id="PS51733"/>
    </source>
</evidence>
<protein>
    <submittedName>
        <fullName evidence="2">Unannotated protein</fullName>
    </submittedName>
</protein>
<gene>
    <name evidence="2" type="ORF">UFOPK1835_00782</name>
</gene>
<organism evidence="2">
    <name type="scientific">freshwater metagenome</name>
    <dbReference type="NCBI Taxonomy" id="449393"/>
    <lineage>
        <taxon>unclassified sequences</taxon>
        <taxon>metagenomes</taxon>
        <taxon>ecological metagenomes</taxon>
    </lineage>
</organism>
<feature type="domain" description="BPL/LPL catalytic" evidence="1">
    <location>
        <begin position="1"/>
        <end position="199"/>
    </location>
</feature>
<sequence length="199" mass="20863">MWFFEVTGPALALGSTQSPDDVDAAAADEADIAVFNRHSGGGAVLLEATGSVWIDVVIPSTDPLWNDDVAVATHWLGQVWLDTLEDLGVDDASMHAGALVATPMSPVLCFAGVGPGEILVGANKVIGISQRRTRDAARFQCSVLLDWDPELHARLLAPGIERVNGTLPAVDAVADLAVRPLRGLGPDAILAAFVGRLPR</sequence>
<reference evidence="2" key="1">
    <citation type="submission" date="2020-05" db="EMBL/GenBank/DDBJ databases">
        <authorList>
            <person name="Chiriac C."/>
            <person name="Salcher M."/>
            <person name="Ghai R."/>
            <person name="Kavagutti S V."/>
        </authorList>
    </citation>
    <scope>NUCLEOTIDE SEQUENCE</scope>
</reference>
<dbReference type="InterPro" id="IPR045864">
    <property type="entry name" value="aa-tRNA-synth_II/BPL/LPL"/>
</dbReference>
<dbReference type="AlphaFoldDB" id="A0A6J6H3Y7"/>
<dbReference type="InterPro" id="IPR004143">
    <property type="entry name" value="BPL_LPL_catalytic"/>
</dbReference>
<proteinExistence type="predicted"/>
<accession>A0A6J6H3Y7</accession>
<dbReference type="PROSITE" id="PS51733">
    <property type="entry name" value="BPL_LPL_CATALYTIC"/>
    <property type="match status" value="1"/>
</dbReference>
<dbReference type="Gene3D" id="3.30.930.10">
    <property type="entry name" value="Bira Bifunctional Protein, Domain 2"/>
    <property type="match status" value="1"/>
</dbReference>